<dbReference type="RefSeq" id="WP_272741824.1">
    <property type="nucleotide sequence ID" value="NZ_JAQQKW010000007.1"/>
</dbReference>
<dbReference type="PROSITE" id="PS51257">
    <property type="entry name" value="PROKAR_LIPOPROTEIN"/>
    <property type="match status" value="1"/>
</dbReference>
<keyword evidence="6 8" id="KW-0449">Lipoprotein</keyword>
<accession>A0ABT5II51</accession>
<evidence type="ECO:0000256" key="5">
    <source>
        <dbReference type="ARBA" id="ARBA00023139"/>
    </source>
</evidence>
<reference evidence="8 9" key="1">
    <citation type="submission" date="2023-01" db="EMBL/GenBank/DDBJ databases">
        <title>Novel species of the genus Asticcacaulis isolated from rivers.</title>
        <authorList>
            <person name="Lu H."/>
        </authorList>
    </citation>
    <scope>NUCLEOTIDE SEQUENCE [LARGE SCALE GENOMIC DNA]</scope>
    <source>
        <strain evidence="8 9">DXS10W</strain>
    </source>
</reference>
<evidence type="ECO:0000256" key="4">
    <source>
        <dbReference type="ARBA" id="ARBA00023136"/>
    </source>
</evidence>
<keyword evidence="5" id="KW-0564">Palmitate</keyword>
<evidence type="ECO:0000256" key="2">
    <source>
        <dbReference type="ARBA" id="ARBA00022475"/>
    </source>
</evidence>
<feature type="signal peptide" evidence="7">
    <location>
        <begin position="1"/>
        <end position="21"/>
    </location>
</feature>
<feature type="chain" id="PRO_5045722087" evidence="7">
    <location>
        <begin position="22"/>
        <end position="45"/>
    </location>
</feature>
<dbReference type="Pfam" id="PF08085">
    <property type="entry name" value="Entericidin"/>
    <property type="match status" value="1"/>
</dbReference>
<keyword evidence="2" id="KW-1003">Cell membrane</keyword>
<comment type="caution">
    <text evidence="8">The sequence shown here is derived from an EMBL/GenBank/DDBJ whole genome shotgun (WGS) entry which is preliminary data.</text>
</comment>
<keyword evidence="9" id="KW-1185">Reference proteome</keyword>
<organism evidence="8 9">
    <name type="scientific">Asticcacaulis currens</name>
    <dbReference type="NCBI Taxonomy" id="2984210"/>
    <lineage>
        <taxon>Bacteria</taxon>
        <taxon>Pseudomonadati</taxon>
        <taxon>Pseudomonadota</taxon>
        <taxon>Alphaproteobacteria</taxon>
        <taxon>Caulobacterales</taxon>
        <taxon>Caulobacteraceae</taxon>
        <taxon>Asticcacaulis</taxon>
    </lineage>
</organism>
<evidence type="ECO:0000256" key="3">
    <source>
        <dbReference type="ARBA" id="ARBA00022729"/>
    </source>
</evidence>
<dbReference type="Proteomes" id="UP001216595">
    <property type="component" value="Unassembled WGS sequence"/>
</dbReference>
<gene>
    <name evidence="8" type="ORF">PQU94_12710</name>
</gene>
<protein>
    <submittedName>
        <fullName evidence="8">Entericidin A/B family lipoprotein</fullName>
    </submittedName>
</protein>
<keyword evidence="4" id="KW-0472">Membrane</keyword>
<evidence type="ECO:0000313" key="9">
    <source>
        <dbReference type="Proteomes" id="UP001216595"/>
    </source>
</evidence>
<name>A0ABT5II51_9CAUL</name>
<proteinExistence type="inferred from homology"/>
<keyword evidence="3 7" id="KW-0732">Signal</keyword>
<sequence>MKRPMKSLVILSLIAILPALSACNTIKGVGRDIESVGDALDKSTR</sequence>
<evidence type="ECO:0000256" key="6">
    <source>
        <dbReference type="ARBA" id="ARBA00023288"/>
    </source>
</evidence>
<evidence type="ECO:0000313" key="8">
    <source>
        <dbReference type="EMBL" id="MDC7695141.1"/>
    </source>
</evidence>
<dbReference type="InterPro" id="IPR012556">
    <property type="entry name" value="Entericidin"/>
</dbReference>
<dbReference type="EMBL" id="JAQQKW010000007">
    <property type="protein sequence ID" value="MDC7695141.1"/>
    <property type="molecule type" value="Genomic_DNA"/>
</dbReference>
<evidence type="ECO:0000256" key="7">
    <source>
        <dbReference type="SAM" id="SignalP"/>
    </source>
</evidence>
<comment type="similarity">
    <text evidence="1">Belongs to the EcnA/EcnB lipoprotein family.</text>
</comment>
<evidence type="ECO:0000256" key="1">
    <source>
        <dbReference type="ARBA" id="ARBA00010296"/>
    </source>
</evidence>